<keyword evidence="5" id="KW-1185">Reference proteome</keyword>
<keyword evidence="1" id="KW-0547">Nucleotide-binding</keyword>
<reference evidence="4 5" key="1">
    <citation type="submission" date="2019-03" db="EMBL/GenBank/DDBJ databases">
        <title>Genomic Encyclopedia of Type Strains, Phase IV (KMG-IV): sequencing the most valuable type-strain genomes for metagenomic binning, comparative biology and taxonomic classification.</title>
        <authorList>
            <person name="Goeker M."/>
        </authorList>
    </citation>
    <scope>NUCLEOTIDE SEQUENCE [LARGE SCALE GENOMIC DNA]</scope>
    <source>
        <strain evidence="4 5">DSM 45361</strain>
    </source>
</reference>
<dbReference type="RefSeq" id="WP_133853147.1">
    <property type="nucleotide sequence ID" value="NZ_SNXZ01000007.1"/>
</dbReference>
<feature type="domain" description="HTH luxR-type" evidence="3">
    <location>
        <begin position="854"/>
        <end position="919"/>
    </location>
</feature>
<dbReference type="EMBL" id="SNXZ01000007">
    <property type="protein sequence ID" value="TDP92790.1"/>
    <property type="molecule type" value="Genomic_DNA"/>
</dbReference>
<evidence type="ECO:0000256" key="2">
    <source>
        <dbReference type="ARBA" id="ARBA00022840"/>
    </source>
</evidence>
<dbReference type="PANTHER" id="PTHR16305">
    <property type="entry name" value="TESTICULAR SOLUBLE ADENYLYL CYCLASE"/>
    <property type="match status" value="1"/>
</dbReference>
<dbReference type="CDD" id="cd06170">
    <property type="entry name" value="LuxR_C_like"/>
    <property type="match status" value="1"/>
</dbReference>
<dbReference type="GO" id="GO:0003677">
    <property type="term" value="F:DNA binding"/>
    <property type="evidence" value="ECO:0007669"/>
    <property type="project" value="InterPro"/>
</dbReference>
<dbReference type="GO" id="GO:0006355">
    <property type="term" value="P:regulation of DNA-templated transcription"/>
    <property type="evidence" value="ECO:0007669"/>
    <property type="project" value="InterPro"/>
</dbReference>
<name>A0A4R6S033_LABRH</name>
<dbReference type="PRINTS" id="PR00038">
    <property type="entry name" value="HTHLUXR"/>
</dbReference>
<comment type="caution">
    <text evidence="4">The sequence shown here is derived from an EMBL/GenBank/DDBJ whole genome shotgun (WGS) entry which is preliminary data.</text>
</comment>
<evidence type="ECO:0000313" key="4">
    <source>
        <dbReference type="EMBL" id="TDP92790.1"/>
    </source>
</evidence>
<gene>
    <name evidence="4" type="ORF">EV186_1075</name>
</gene>
<dbReference type="InterPro" id="IPR000792">
    <property type="entry name" value="Tscrpt_reg_LuxR_C"/>
</dbReference>
<dbReference type="Pfam" id="PF13191">
    <property type="entry name" value="AAA_16"/>
    <property type="match status" value="1"/>
</dbReference>
<proteinExistence type="predicted"/>
<dbReference type="SUPFAM" id="SSF48452">
    <property type="entry name" value="TPR-like"/>
    <property type="match status" value="1"/>
</dbReference>
<dbReference type="InterPro" id="IPR036388">
    <property type="entry name" value="WH-like_DNA-bd_sf"/>
</dbReference>
<dbReference type="GO" id="GO:0004016">
    <property type="term" value="F:adenylate cyclase activity"/>
    <property type="evidence" value="ECO:0007669"/>
    <property type="project" value="TreeGrafter"/>
</dbReference>
<dbReference type="Gene3D" id="1.25.40.10">
    <property type="entry name" value="Tetratricopeptide repeat domain"/>
    <property type="match status" value="1"/>
</dbReference>
<dbReference type="InterPro" id="IPR016032">
    <property type="entry name" value="Sig_transdc_resp-reg_C-effctor"/>
</dbReference>
<dbReference type="PANTHER" id="PTHR16305:SF28">
    <property type="entry name" value="GUANYLATE CYCLASE DOMAIN-CONTAINING PROTEIN"/>
    <property type="match status" value="1"/>
</dbReference>
<evidence type="ECO:0000313" key="5">
    <source>
        <dbReference type="Proteomes" id="UP000295444"/>
    </source>
</evidence>
<dbReference type="PROSITE" id="PS50043">
    <property type="entry name" value="HTH_LUXR_2"/>
    <property type="match status" value="1"/>
</dbReference>
<dbReference type="GO" id="GO:0005524">
    <property type="term" value="F:ATP binding"/>
    <property type="evidence" value="ECO:0007669"/>
    <property type="project" value="UniProtKB-KW"/>
</dbReference>
<keyword evidence="2" id="KW-0067">ATP-binding</keyword>
<organism evidence="4 5">
    <name type="scientific">Labedaea rhizosphaerae</name>
    <dbReference type="NCBI Taxonomy" id="598644"/>
    <lineage>
        <taxon>Bacteria</taxon>
        <taxon>Bacillati</taxon>
        <taxon>Actinomycetota</taxon>
        <taxon>Actinomycetes</taxon>
        <taxon>Pseudonocardiales</taxon>
        <taxon>Pseudonocardiaceae</taxon>
        <taxon>Labedaea</taxon>
    </lineage>
</organism>
<dbReference type="OrthoDB" id="3543649at2"/>
<dbReference type="InterPro" id="IPR027417">
    <property type="entry name" value="P-loop_NTPase"/>
</dbReference>
<evidence type="ECO:0000256" key="1">
    <source>
        <dbReference type="ARBA" id="ARBA00022741"/>
    </source>
</evidence>
<evidence type="ECO:0000259" key="3">
    <source>
        <dbReference type="PROSITE" id="PS50043"/>
    </source>
</evidence>
<dbReference type="InterPro" id="IPR041664">
    <property type="entry name" value="AAA_16"/>
</dbReference>
<dbReference type="GO" id="GO:0005737">
    <property type="term" value="C:cytoplasm"/>
    <property type="evidence" value="ECO:0007669"/>
    <property type="project" value="TreeGrafter"/>
</dbReference>
<dbReference type="InterPro" id="IPR011990">
    <property type="entry name" value="TPR-like_helical_dom_sf"/>
</dbReference>
<dbReference type="SUPFAM" id="SSF52540">
    <property type="entry name" value="P-loop containing nucleoside triphosphate hydrolases"/>
    <property type="match status" value="1"/>
</dbReference>
<sequence>MVGRAEELAQVRAALVGACARTGRLVLVSGAAGIGKSTLVSAVTAMAGEYAVPVAAGYAIDDAGMPPLWPWRRIARDVPGLVPVLSPNAGTSTDSAVARFTMFADACQVLADAAADRGLLVVLEDLQWADRSSLLLLRHLAGELARTRILVVATYRDTGSAELSELLPDLLRAEETRSTGLTGLTPTDLAHWLRLLSHDDPDAQADRVWARTAGNPLFVRLLLDRGTDAGSAELHQLVLAQLTGLDTEVRDLLDAASVLGERIEPSLLAEVTGQPAAQVDARLDQAVAHGVLVSTPDTAGLSFAHALVRDAVYEQLAPSRRTAVHEQAAIALERSPRPPAALVANHWRRSGAPGWAAHCLRWARLASRSATALLAYDEAARFAALARHAAEADGRDAGVRAELTVEVAAAEFVAGRVDASLVSCQAAARLAQEAGRPDLIAAAALVITGMGDPELTQAVDQLCANAIRAVPADDATLHARLRARQAMAASEVDEPVRARELSAEALALAERDGDPDALLDCLHARHLSLCAPQFLAERRAVAARACALAHRAQQPMAELWGHVWLVDAAFQAGDLAAVDQELGRIEQVAAKGEHAIAWWHLHRLRATRAALIGKLDKAVEYNEAARAVAERIGAISTIGMSSSFLEQLALLRGTIDRDLGETIMAALQAVPHVALVRIFIPLTHALLGETDLARATFAEFRHMPARLQPGPRWSVLLVHIGIVACMLDDVETAERVHHELAGLEPTYMCDGSGAAFSGGSLQRITADLALVTGRVDEAIERYTDAVEMNARIGARPFTALSRLGLAKALLAKGERSELSTARELVTAAAAEFRRLDLPGPLASADATLAAVDAAARASNPLSPRELEVVARIVQAKSNREIAQELVLSERTVETHVRNILAKLGCASRTEIAAWSSRTP</sequence>
<dbReference type="SUPFAM" id="SSF46894">
    <property type="entry name" value="C-terminal effector domain of the bipartite response regulators"/>
    <property type="match status" value="1"/>
</dbReference>
<dbReference type="SMART" id="SM00421">
    <property type="entry name" value="HTH_LUXR"/>
    <property type="match status" value="1"/>
</dbReference>
<dbReference type="Proteomes" id="UP000295444">
    <property type="component" value="Unassembled WGS sequence"/>
</dbReference>
<dbReference type="AlphaFoldDB" id="A0A4R6S033"/>
<accession>A0A4R6S033</accession>
<dbReference type="Gene3D" id="1.10.10.10">
    <property type="entry name" value="Winged helix-like DNA-binding domain superfamily/Winged helix DNA-binding domain"/>
    <property type="match status" value="1"/>
</dbReference>
<dbReference type="Pfam" id="PF00196">
    <property type="entry name" value="GerE"/>
    <property type="match status" value="1"/>
</dbReference>
<protein>
    <submittedName>
        <fullName evidence="4">AAA ATPase-like protein</fullName>
    </submittedName>
</protein>